<dbReference type="AlphaFoldDB" id="A0A8K1FAA9"/>
<protein>
    <submittedName>
        <fullName evidence="2">Uncharacterized protein</fullName>
    </submittedName>
</protein>
<dbReference type="EMBL" id="SPLM01000146">
    <property type="protein sequence ID" value="TMW56070.1"/>
    <property type="molecule type" value="Genomic_DNA"/>
</dbReference>
<comment type="caution">
    <text evidence="2">The sequence shown here is derived from an EMBL/GenBank/DDBJ whole genome shotgun (WGS) entry which is preliminary data.</text>
</comment>
<keyword evidence="3" id="KW-1185">Reference proteome</keyword>
<dbReference type="OrthoDB" id="99321at2759"/>
<accession>A0A8K1FAA9</accession>
<evidence type="ECO:0000256" key="1">
    <source>
        <dbReference type="SAM" id="MobiDB-lite"/>
    </source>
</evidence>
<evidence type="ECO:0000313" key="2">
    <source>
        <dbReference type="EMBL" id="TMW56070.1"/>
    </source>
</evidence>
<dbReference type="PANTHER" id="PTHR35796">
    <property type="entry name" value="HYPOTHETICAL CYTOSOLIC PROTEIN"/>
    <property type="match status" value="1"/>
</dbReference>
<dbReference type="PANTHER" id="PTHR35796:SF3">
    <property type="entry name" value="BHLH DOMAIN-CONTAINING PROTEIN"/>
    <property type="match status" value="1"/>
</dbReference>
<evidence type="ECO:0000313" key="3">
    <source>
        <dbReference type="Proteomes" id="UP000794436"/>
    </source>
</evidence>
<dbReference type="Proteomes" id="UP000794436">
    <property type="component" value="Unassembled WGS sequence"/>
</dbReference>
<proteinExistence type="predicted"/>
<reference evidence="2" key="1">
    <citation type="submission" date="2019-03" db="EMBL/GenBank/DDBJ databases">
        <title>Long read genome sequence of the mycoparasitic Pythium oligandrum ATCC 38472 isolated from sugarbeet rhizosphere.</title>
        <authorList>
            <person name="Gaulin E."/>
        </authorList>
    </citation>
    <scope>NUCLEOTIDE SEQUENCE</scope>
    <source>
        <strain evidence="2">ATCC 38472_TT</strain>
    </source>
</reference>
<sequence>MDDAATLVSLLRFFEEQESVTEDVIESLLATAADCDTSWLDVDEEWAEHGRELDSKSAKPKRPPRYNSNKAREGHRQELLYLRTHTRELELQLEVLKQRDGALLSSTTSVQRVRVWEGIATQQRLQRRKAEEENAKLKEVLAGLVPIRESFRKIFHRRAITEGLRLCGLSQAPPFTRRSIRDFGPGILRDLVEEIQSSGQDIDAICERIGMGHAESSYGGARARKNENGDVVIEIYQNKVLPFTAKAAGQLVWKNFSKIMSKVPFRRFYEREFKDAGMHEDIVVESIGLESKLTNIVLETHLLQVLRHYVEDERSAVLWSSANDPIRLGDQCLNGKMYRQRGFTLIQPPRTLDPTQYCVLTTCYIITSTAPCHDDLTQQLQEVLKLDVAAGMTVNHEQIENMLLHDALGQQHASR</sequence>
<organism evidence="2 3">
    <name type="scientific">Pythium oligandrum</name>
    <name type="common">Mycoparasitic fungus</name>
    <dbReference type="NCBI Taxonomy" id="41045"/>
    <lineage>
        <taxon>Eukaryota</taxon>
        <taxon>Sar</taxon>
        <taxon>Stramenopiles</taxon>
        <taxon>Oomycota</taxon>
        <taxon>Peronosporomycetes</taxon>
        <taxon>Pythiales</taxon>
        <taxon>Pythiaceae</taxon>
        <taxon>Pythium</taxon>
    </lineage>
</organism>
<feature type="region of interest" description="Disordered" evidence="1">
    <location>
        <begin position="50"/>
        <end position="73"/>
    </location>
</feature>
<name>A0A8K1FAA9_PYTOL</name>
<gene>
    <name evidence="2" type="ORF">Poli38472_008718</name>
</gene>